<accession>W4M882</accession>
<keyword evidence="1" id="KW-0808">Transferase</keyword>
<comment type="caution">
    <text evidence="4">The sequence shown here is derived from an EMBL/GenBank/DDBJ whole genome shotgun (WGS) entry which is preliminary data.</text>
</comment>
<keyword evidence="2" id="KW-0548">Nucleotidyltransferase</keyword>
<dbReference type="SUPFAM" id="SSF53448">
    <property type="entry name" value="Nucleotide-diphospho-sugar transferases"/>
    <property type="match status" value="1"/>
</dbReference>
<dbReference type="EMBL" id="AZHX01000779">
    <property type="protein sequence ID" value="ETX06136.1"/>
    <property type="molecule type" value="Genomic_DNA"/>
</dbReference>
<dbReference type="GO" id="GO:0016779">
    <property type="term" value="F:nucleotidyltransferase activity"/>
    <property type="evidence" value="ECO:0007669"/>
    <property type="project" value="UniProtKB-KW"/>
</dbReference>
<evidence type="ECO:0000259" key="3">
    <source>
        <dbReference type="Pfam" id="PF12804"/>
    </source>
</evidence>
<dbReference type="HOGENOM" id="CLU_029499_5_0_7"/>
<dbReference type="InterPro" id="IPR025877">
    <property type="entry name" value="MobA-like_NTP_Trfase"/>
</dbReference>
<feature type="domain" description="MobA-like NTP transferase" evidence="3">
    <location>
        <begin position="10"/>
        <end position="198"/>
    </location>
</feature>
<reference evidence="4 5" key="1">
    <citation type="journal article" date="2014" name="Nature">
        <title>An environmental bacterial taxon with a large and distinct metabolic repertoire.</title>
        <authorList>
            <person name="Wilson M.C."/>
            <person name="Mori T."/>
            <person name="Ruckert C."/>
            <person name="Uria A.R."/>
            <person name="Helf M.J."/>
            <person name="Takada K."/>
            <person name="Gernert C."/>
            <person name="Steffens U.A."/>
            <person name="Heycke N."/>
            <person name="Schmitt S."/>
            <person name="Rinke C."/>
            <person name="Helfrich E.J."/>
            <person name="Brachmann A.O."/>
            <person name="Gurgui C."/>
            <person name="Wakimoto T."/>
            <person name="Kracht M."/>
            <person name="Crusemann M."/>
            <person name="Hentschel U."/>
            <person name="Abe I."/>
            <person name="Matsunaga S."/>
            <person name="Kalinowski J."/>
            <person name="Takeyama H."/>
            <person name="Piel J."/>
        </authorList>
    </citation>
    <scope>NUCLEOTIDE SEQUENCE [LARGE SCALE GENOMIC DNA]</scope>
    <source>
        <strain evidence="5">TSY2</strain>
    </source>
</reference>
<evidence type="ECO:0000313" key="5">
    <source>
        <dbReference type="Proteomes" id="UP000019140"/>
    </source>
</evidence>
<evidence type="ECO:0000256" key="2">
    <source>
        <dbReference type="ARBA" id="ARBA00022695"/>
    </source>
</evidence>
<dbReference type="AlphaFoldDB" id="W4M882"/>
<protein>
    <recommendedName>
        <fullName evidence="3">MobA-like NTP transferase domain-containing protein</fullName>
    </recommendedName>
</protein>
<evidence type="ECO:0000313" key="4">
    <source>
        <dbReference type="EMBL" id="ETX06136.1"/>
    </source>
</evidence>
<name>W4M882_9BACT</name>
<dbReference type="Gene3D" id="3.90.550.10">
    <property type="entry name" value="Spore Coat Polysaccharide Biosynthesis Protein SpsA, Chain A"/>
    <property type="match status" value="1"/>
</dbReference>
<evidence type="ECO:0000256" key="1">
    <source>
        <dbReference type="ARBA" id="ARBA00022679"/>
    </source>
</evidence>
<keyword evidence="5" id="KW-1185">Reference proteome</keyword>
<organism evidence="4 5">
    <name type="scientific">Candidatus Entotheonella gemina</name>
    <dbReference type="NCBI Taxonomy" id="1429439"/>
    <lineage>
        <taxon>Bacteria</taxon>
        <taxon>Pseudomonadati</taxon>
        <taxon>Nitrospinota/Tectimicrobiota group</taxon>
        <taxon>Candidatus Tectimicrobiota</taxon>
        <taxon>Candidatus Entotheonellia</taxon>
        <taxon>Candidatus Entotheonellales</taxon>
        <taxon>Candidatus Entotheonellaceae</taxon>
        <taxon>Candidatus Entotheonella</taxon>
    </lineage>
</organism>
<dbReference type="PANTHER" id="PTHR43584:SF8">
    <property type="entry name" value="N-ACETYLMURAMATE ALPHA-1-PHOSPHATE URIDYLYLTRANSFERASE"/>
    <property type="match status" value="1"/>
</dbReference>
<dbReference type="PANTHER" id="PTHR43584">
    <property type="entry name" value="NUCLEOTIDYL TRANSFERASE"/>
    <property type="match status" value="1"/>
</dbReference>
<dbReference type="Proteomes" id="UP000019140">
    <property type="component" value="Unassembled WGS sequence"/>
</dbReference>
<proteinExistence type="predicted"/>
<dbReference type="InterPro" id="IPR050065">
    <property type="entry name" value="GlmU-like"/>
</dbReference>
<sequence>MIKDPTPLAAVILAAGRGERLQGAAGGGSKPLTPLLGITLLERALLACQAAGVTDCYVVLGYQRERLESYMVARSPRYRMRLHTVPNPHWELGNGTSAASVAPYLKSPFLLLMCDHVFDPSILTSLITAGKNTETSLLAVDERIDQIFDLDDATKVRLDACNITAIGKELQHYNAIDTGLFFCQPSLFKALEQANALGDASLSGGIRQLIAAGTMQAMPIGDRFWMDIDTTACLIQAEHELLKQL</sequence>
<gene>
    <name evidence="4" type="ORF">ETSY2_18940</name>
</gene>
<dbReference type="InterPro" id="IPR029044">
    <property type="entry name" value="Nucleotide-diphossugar_trans"/>
</dbReference>
<dbReference type="Pfam" id="PF12804">
    <property type="entry name" value="NTP_transf_3"/>
    <property type="match status" value="1"/>
</dbReference>